<accession>A0AAD0Q9H4</accession>
<organism evidence="1 2">
    <name type="scientific">Streptomyces cavourensis</name>
    <dbReference type="NCBI Taxonomy" id="67258"/>
    <lineage>
        <taxon>Bacteria</taxon>
        <taxon>Bacillati</taxon>
        <taxon>Actinomycetota</taxon>
        <taxon>Actinomycetes</taxon>
        <taxon>Kitasatosporales</taxon>
        <taxon>Streptomycetaceae</taxon>
        <taxon>Streptomyces</taxon>
    </lineage>
</organism>
<dbReference type="Proteomes" id="UP000253779">
    <property type="component" value="Chromosome"/>
</dbReference>
<sequence length="94" mass="9664">MDVSVADHRVTLASADELADQCAQRLGDLDRVGSQHELEGLSGVGDLGSCETRDAGAGLAVEQDEATGDAVAGSELGVVQETTAQTPTLIRLLE</sequence>
<dbReference type="AlphaFoldDB" id="A0AAD0Q9H4"/>
<evidence type="ECO:0000313" key="1">
    <source>
        <dbReference type="EMBL" id="AXI74582.1"/>
    </source>
</evidence>
<name>A0AAD0Q9H4_9ACTN</name>
<evidence type="ECO:0000313" key="2">
    <source>
        <dbReference type="Proteomes" id="UP000253779"/>
    </source>
</evidence>
<reference evidence="1 2" key="1">
    <citation type="submission" date="2018-07" db="EMBL/GenBank/DDBJ databases">
        <title>Complete genome sequence of soil actinomycete Streptomyces cavourensis tj430.</title>
        <authorList>
            <person name="Wang P."/>
            <person name="Huang Y."/>
        </authorList>
    </citation>
    <scope>NUCLEOTIDE SEQUENCE [LARGE SCALE GENOMIC DNA]</scope>
    <source>
        <strain evidence="1 2">TJ430</strain>
    </source>
</reference>
<proteinExistence type="predicted"/>
<gene>
    <name evidence="1" type="ORF">DTW94_27295</name>
</gene>
<dbReference type="EMBL" id="CP030930">
    <property type="protein sequence ID" value="AXI74582.1"/>
    <property type="molecule type" value="Genomic_DNA"/>
</dbReference>
<protein>
    <submittedName>
        <fullName evidence="1">Uncharacterized protein</fullName>
    </submittedName>
</protein>